<feature type="compositionally biased region" description="Low complexity" evidence="1">
    <location>
        <begin position="798"/>
        <end position="808"/>
    </location>
</feature>
<feature type="compositionally biased region" description="Basic and acidic residues" evidence="1">
    <location>
        <begin position="956"/>
        <end position="966"/>
    </location>
</feature>
<feature type="region of interest" description="Disordered" evidence="1">
    <location>
        <begin position="18"/>
        <end position="87"/>
    </location>
</feature>
<feature type="compositionally biased region" description="Basic and acidic residues" evidence="1">
    <location>
        <begin position="68"/>
        <end position="84"/>
    </location>
</feature>
<evidence type="ECO:0000313" key="2">
    <source>
        <dbReference type="Proteomes" id="UP001652624"/>
    </source>
</evidence>
<dbReference type="InParanoid" id="A0A1S3AKN0"/>
<proteinExistence type="predicted"/>
<dbReference type="GeneID" id="103125835"/>
<evidence type="ECO:0000256" key="1">
    <source>
        <dbReference type="SAM" id="MobiDB-lite"/>
    </source>
</evidence>
<feature type="region of interest" description="Disordered" evidence="1">
    <location>
        <begin position="189"/>
        <end position="318"/>
    </location>
</feature>
<feature type="region of interest" description="Disordered" evidence="1">
    <location>
        <begin position="151"/>
        <end position="172"/>
    </location>
</feature>
<dbReference type="Pfam" id="PF15351">
    <property type="entry name" value="JCAD"/>
    <property type="match status" value="2"/>
</dbReference>
<feature type="compositionally biased region" description="Pro residues" evidence="1">
    <location>
        <begin position="308"/>
        <end position="318"/>
    </location>
</feature>
<dbReference type="eggNOG" id="ENOG502QURJ">
    <property type="taxonomic scope" value="Eukaryota"/>
</dbReference>
<gene>
    <name evidence="3" type="primary">JCAD</name>
</gene>
<feature type="compositionally biased region" description="Polar residues" evidence="1">
    <location>
        <begin position="612"/>
        <end position="621"/>
    </location>
</feature>
<feature type="compositionally biased region" description="Pro residues" evidence="1">
    <location>
        <begin position="545"/>
        <end position="560"/>
    </location>
</feature>
<feature type="region of interest" description="Disordered" evidence="1">
    <location>
        <begin position="331"/>
        <end position="576"/>
    </location>
</feature>
<dbReference type="AlphaFoldDB" id="A0A1S3AKN0"/>
<dbReference type="Proteomes" id="UP001652624">
    <property type="component" value="Unplaced"/>
</dbReference>
<dbReference type="GO" id="GO:0032587">
    <property type="term" value="C:ruffle membrane"/>
    <property type="evidence" value="ECO:0007669"/>
    <property type="project" value="TreeGrafter"/>
</dbReference>
<accession>A0A1S3AKN0</accession>
<reference evidence="3" key="1">
    <citation type="submission" date="2025-08" db="UniProtKB">
        <authorList>
            <consortium name="RefSeq"/>
        </authorList>
    </citation>
    <scope>IDENTIFICATION</scope>
</reference>
<feature type="compositionally biased region" description="Pro residues" evidence="1">
    <location>
        <begin position="265"/>
        <end position="280"/>
    </location>
</feature>
<dbReference type="GO" id="GO:1903589">
    <property type="term" value="P:positive regulation of blood vessel endothelial cell proliferation involved in sprouting angiogenesis"/>
    <property type="evidence" value="ECO:0007669"/>
    <property type="project" value="TreeGrafter"/>
</dbReference>
<dbReference type="RefSeq" id="XP_007536736.3">
    <property type="nucleotide sequence ID" value="XM_007536674.3"/>
</dbReference>
<feature type="region of interest" description="Disordered" evidence="1">
    <location>
        <begin position="953"/>
        <end position="1066"/>
    </location>
</feature>
<feature type="region of interest" description="Disordered" evidence="1">
    <location>
        <begin position="602"/>
        <end position="823"/>
    </location>
</feature>
<dbReference type="CTD" id="57608"/>
<sequence length="1066" mass="112097">MYGVEDLLVSHGYKLARDRSAPNLSGGQGRPRVRGATMGPGLQNGVEHGTATPGRRHGSTCESSPSLRGEHRGARKAGPREGSHRQPVLVWAWEPQPGLDQPYWRRQAPGLGTQQDVQSWSMAEAHGLPAATPGHPWPAGRRSEDTLWTEGALPTAPTNCPWPSGRSEEAPRTLWTEGALEGWDRRLARQVSPSDGESWPHALAAHSRGKSRSLPRVLAPESPGTVDTPPSLPGHSVPAPRPRFGKPLQPGGSPRPPSDTLAGPQPDPGPEPPLYVPPPSYHHSQPIRNPYLEEPAPPSPRQERGASPHPPLRVPRPPTASAVLYIPFDDPRVRHFPPARAPAAYLEPEPDAPCRPPPGPPPRGRQGHRGPREQQPQLRAFESGGRARRSARRKGETIFCLVSVPTRPEPQPACTDGDKHLRLGCGGQEGPAPQDPVPQTLVAGLAGRPESPGQRQGRPQLVVPVALRACPGQPRGDQQTQTSLGERPPLCSELTAQLPAGPEPWAHTALAAGGQRPRPGTHNLRGQMSLSLSGGSAFSRMSSAPGPPARPPGAPSPPPQAEVVKGQPTGPCNSQKLFGQFLLKPVSRRPWDLISQLESFNKELQGSGGSGRSSPADSQAKGSGGSGRSSPADSQAKGLGSSGGSSWAQAAELAMGRVVPTDPESYLDRVDTESASRCGEPRQGGPPALLVSPGSRQGNECGELPSSAGSLRPGKAGPARDWAGPPAVSPRPEKRTSASILSATPLGCPPSPPTQGEPWVRENPPAADPAQAELGPPGTLSLASRARGLSAPDLRSMSLAAGSEQGAGASSGPGGTAASLGVTPSESLQARAARILGIEVAVETLLPGGPRGPSPPPEEAREPAHRPAPSPAQPQAAPDPSYGRRRCGWTESPLFVGDRVSVRRGTPLPESQGVNMAAPGPEPWPCGPREPKASSQQVNATPACRSTLFHVLTRPPGDRWSRDASRAIDSLQERPACPPPRPAPGHLLRMREVSALSHCRQLGPHSSDSEDEEDPGDPARTSGCFSDVSRAAPLPAENGHPAAPRGRDVTHCWYPESYDPSRVEKV</sequence>
<protein>
    <submittedName>
        <fullName evidence="3">Junctional cadherin 5-associated protein</fullName>
    </submittedName>
</protein>
<feature type="compositionally biased region" description="Polar residues" evidence="1">
    <location>
        <begin position="524"/>
        <end position="541"/>
    </location>
</feature>
<dbReference type="PANTHER" id="PTHR34757:SF1">
    <property type="entry name" value="JUNCTIONAL CADHERIN 5-ASSOCIATED PROTEIN"/>
    <property type="match status" value="1"/>
</dbReference>
<name>A0A1S3AKN0_ERIEU</name>
<dbReference type="InterPro" id="IPR028221">
    <property type="entry name" value="JCAD"/>
</dbReference>
<dbReference type="OrthoDB" id="8669630at2759"/>
<dbReference type="PRINTS" id="PR01217">
    <property type="entry name" value="PRICHEXTENSN"/>
</dbReference>
<organism evidence="2 3">
    <name type="scientific">Erinaceus europaeus</name>
    <name type="common">Western European hedgehog</name>
    <dbReference type="NCBI Taxonomy" id="9365"/>
    <lineage>
        <taxon>Eukaryota</taxon>
        <taxon>Metazoa</taxon>
        <taxon>Chordata</taxon>
        <taxon>Craniata</taxon>
        <taxon>Vertebrata</taxon>
        <taxon>Euteleostomi</taxon>
        <taxon>Mammalia</taxon>
        <taxon>Eutheria</taxon>
        <taxon>Laurasiatheria</taxon>
        <taxon>Eulipotyphla</taxon>
        <taxon>Erinaceidae</taxon>
        <taxon>Erinaceinae</taxon>
        <taxon>Erinaceus</taxon>
    </lineage>
</organism>
<dbReference type="PANTHER" id="PTHR34757">
    <property type="entry name" value="JUNCTIONAL PROTEIN ASSOCIATED WITH CORONARY ARTERY DISEASE"/>
    <property type="match status" value="1"/>
</dbReference>
<dbReference type="FunCoup" id="A0A1S3AKN0">
    <property type="interactions" value="278"/>
</dbReference>
<dbReference type="GO" id="GO:0005912">
    <property type="term" value="C:adherens junction"/>
    <property type="evidence" value="ECO:0007669"/>
    <property type="project" value="TreeGrafter"/>
</dbReference>
<keyword evidence="2" id="KW-1185">Reference proteome</keyword>
<feature type="compositionally biased region" description="Pro residues" evidence="1">
    <location>
        <begin position="351"/>
        <end position="363"/>
    </location>
</feature>
<feature type="region of interest" description="Disordered" evidence="1">
    <location>
        <begin position="844"/>
        <end position="941"/>
    </location>
</feature>
<evidence type="ECO:0000313" key="3">
    <source>
        <dbReference type="RefSeq" id="XP_007536736.3"/>
    </source>
</evidence>